<proteinExistence type="predicted"/>
<dbReference type="InterPro" id="IPR014710">
    <property type="entry name" value="RmlC-like_jellyroll"/>
</dbReference>
<reference evidence="3" key="1">
    <citation type="submission" date="2021-02" db="EMBL/GenBank/DDBJ databases">
        <authorList>
            <person name="Nowell W R."/>
        </authorList>
    </citation>
    <scope>NUCLEOTIDE SEQUENCE</scope>
</reference>
<dbReference type="Proteomes" id="UP000663873">
    <property type="component" value="Unassembled WGS sequence"/>
</dbReference>
<dbReference type="PROSITE" id="PS50042">
    <property type="entry name" value="CNMP_BINDING_3"/>
    <property type="match status" value="1"/>
</dbReference>
<dbReference type="AlphaFoldDB" id="A0A821HY70"/>
<protein>
    <recommendedName>
        <fullName evidence="2">Cyclic nucleotide-binding domain-containing protein</fullName>
    </recommendedName>
</protein>
<feature type="non-terminal residue" evidence="3">
    <location>
        <position position="1"/>
    </location>
</feature>
<comment type="caution">
    <text evidence="3">The sequence shown here is derived from an EMBL/GenBank/DDBJ whole genome shotgun (WGS) entry which is preliminary data.</text>
</comment>
<feature type="compositionally biased region" description="Low complexity" evidence="1">
    <location>
        <begin position="201"/>
        <end position="212"/>
    </location>
</feature>
<sequence length="252" mass="27815">LNVDLYKEFEFDEDDAKAGKVTYIYEYGKPADYFVLIVNGKAELETGKEKIVSEVGSFSYFGVSALYNSDEKVDDLIRLKSNKFRPFIPDFSVRVSEDVQILRIRRVHWLAAVRATYFENKQTANGGTLMLDSDGEQIDLLTQELEMADHVDAITATGQDGTNGEGNALRDRQSSFAPTITSDRGTTAMTEQEKLVARNQATSSVSSTASTSGRNTPTLTAKQKRQLFDSEPLTEPPSLTGGNVSSKNRSLT</sequence>
<evidence type="ECO:0000313" key="3">
    <source>
        <dbReference type="EMBL" id="CAF4693829.1"/>
    </source>
</evidence>
<evidence type="ECO:0000259" key="2">
    <source>
        <dbReference type="PROSITE" id="PS50042"/>
    </source>
</evidence>
<feature type="region of interest" description="Disordered" evidence="1">
    <location>
        <begin position="156"/>
        <end position="252"/>
    </location>
</feature>
<dbReference type="Pfam" id="PF25562">
    <property type="entry name" value="CNBH_CNNM2_C"/>
    <property type="match status" value="1"/>
</dbReference>
<feature type="domain" description="Cyclic nucleotide-binding" evidence="2">
    <location>
        <begin position="23"/>
        <end position="72"/>
    </location>
</feature>
<dbReference type="InterPro" id="IPR018490">
    <property type="entry name" value="cNMP-bd_dom_sf"/>
</dbReference>
<dbReference type="Gene3D" id="2.60.120.10">
    <property type="entry name" value="Jelly Rolls"/>
    <property type="match status" value="1"/>
</dbReference>
<evidence type="ECO:0000313" key="4">
    <source>
        <dbReference type="Proteomes" id="UP000663873"/>
    </source>
</evidence>
<feature type="compositionally biased region" description="Polar residues" evidence="1">
    <location>
        <begin position="174"/>
        <end position="190"/>
    </location>
</feature>
<dbReference type="CDD" id="cd00038">
    <property type="entry name" value="CAP_ED"/>
    <property type="match status" value="1"/>
</dbReference>
<dbReference type="EMBL" id="CAJOBP010034049">
    <property type="protein sequence ID" value="CAF4693829.1"/>
    <property type="molecule type" value="Genomic_DNA"/>
</dbReference>
<accession>A0A821HY70</accession>
<feature type="compositionally biased region" description="Polar residues" evidence="1">
    <location>
        <begin position="240"/>
        <end position="252"/>
    </location>
</feature>
<gene>
    <name evidence="3" type="ORF">UJA718_LOCUS35886</name>
</gene>
<organism evidence="3 4">
    <name type="scientific">Rotaria socialis</name>
    <dbReference type="NCBI Taxonomy" id="392032"/>
    <lineage>
        <taxon>Eukaryota</taxon>
        <taxon>Metazoa</taxon>
        <taxon>Spiralia</taxon>
        <taxon>Gnathifera</taxon>
        <taxon>Rotifera</taxon>
        <taxon>Eurotatoria</taxon>
        <taxon>Bdelloidea</taxon>
        <taxon>Philodinida</taxon>
        <taxon>Philodinidae</taxon>
        <taxon>Rotaria</taxon>
    </lineage>
</organism>
<name>A0A821HY70_9BILA</name>
<dbReference type="InterPro" id="IPR000595">
    <property type="entry name" value="cNMP-bd_dom"/>
</dbReference>
<evidence type="ECO:0000256" key="1">
    <source>
        <dbReference type="SAM" id="MobiDB-lite"/>
    </source>
</evidence>
<keyword evidence="4" id="KW-1185">Reference proteome</keyword>
<dbReference type="SUPFAM" id="SSF51206">
    <property type="entry name" value="cAMP-binding domain-like"/>
    <property type="match status" value="1"/>
</dbReference>